<feature type="compositionally biased region" description="Basic residues" evidence="11">
    <location>
        <begin position="12"/>
        <end position="23"/>
    </location>
</feature>
<keyword evidence="15" id="KW-1185">Reference proteome</keyword>
<dbReference type="GO" id="GO:0046355">
    <property type="term" value="P:mannan catabolic process"/>
    <property type="evidence" value="ECO:0007669"/>
    <property type="project" value="UniProtKB-ARBA"/>
</dbReference>
<dbReference type="PANTHER" id="PTHR31451">
    <property type="match status" value="1"/>
</dbReference>
<dbReference type="PANTHER" id="PTHR31451:SF39">
    <property type="entry name" value="MANNAN ENDO-1,4-BETA-MANNOSIDASE 1"/>
    <property type="match status" value="1"/>
</dbReference>
<evidence type="ECO:0000256" key="3">
    <source>
        <dbReference type="ARBA" id="ARBA00005641"/>
    </source>
</evidence>
<evidence type="ECO:0000256" key="1">
    <source>
        <dbReference type="ARBA" id="ARBA00001678"/>
    </source>
</evidence>
<keyword evidence="7" id="KW-0378">Hydrolase</keyword>
<evidence type="ECO:0000256" key="10">
    <source>
        <dbReference type="ARBA" id="ARBA00077212"/>
    </source>
</evidence>
<evidence type="ECO:0000256" key="2">
    <source>
        <dbReference type="ARBA" id="ARBA00004613"/>
    </source>
</evidence>
<evidence type="ECO:0000256" key="9">
    <source>
        <dbReference type="ARBA" id="ARBA00068505"/>
    </source>
</evidence>
<evidence type="ECO:0000256" key="5">
    <source>
        <dbReference type="ARBA" id="ARBA00022525"/>
    </source>
</evidence>
<evidence type="ECO:0000256" key="7">
    <source>
        <dbReference type="ARBA" id="ARBA00022801"/>
    </source>
</evidence>
<dbReference type="GO" id="GO:0016985">
    <property type="term" value="F:mannan endo-1,4-beta-mannosidase activity"/>
    <property type="evidence" value="ECO:0007669"/>
    <property type="project" value="UniProtKB-EC"/>
</dbReference>
<dbReference type="Pfam" id="PF07985">
    <property type="entry name" value="SRR1"/>
    <property type="match status" value="1"/>
</dbReference>
<dbReference type="Gene3D" id="3.20.20.80">
    <property type="entry name" value="Glycosidases"/>
    <property type="match status" value="1"/>
</dbReference>
<comment type="caution">
    <text evidence="14">The sequence shown here is derived from an EMBL/GenBank/DDBJ whole genome shotgun (WGS) entry which is preliminary data.</text>
</comment>
<dbReference type="GO" id="GO:0005576">
    <property type="term" value="C:extracellular region"/>
    <property type="evidence" value="ECO:0007669"/>
    <property type="project" value="UniProtKB-SubCell"/>
</dbReference>
<evidence type="ECO:0000313" key="14">
    <source>
        <dbReference type="EMBL" id="KAK2074469.1"/>
    </source>
</evidence>
<keyword evidence="5" id="KW-0964">Secreted</keyword>
<comment type="subcellular location">
    <subcellularLocation>
        <location evidence="2">Secreted</location>
    </subcellularLocation>
</comment>
<dbReference type="FunFam" id="3.20.20.80:FF:000076">
    <property type="entry name" value="Mannan endo-1,4-beta-mannosidase A"/>
    <property type="match status" value="1"/>
</dbReference>
<feature type="compositionally biased region" description="Basic and acidic residues" evidence="11">
    <location>
        <begin position="1"/>
        <end position="11"/>
    </location>
</feature>
<dbReference type="Proteomes" id="UP001217918">
    <property type="component" value="Unassembled WGS sequence"/>
</dbReference>
<dbReference type="InterPro" id="IPR017853">
    <property type="entry name" value="GH"/>
</dbReference>
<comment type="similarity">
    <text evidence="3">Belongs to the glycosyl hydrolase 5 (cellulase A) family.</text>
</comment>
<sequence length="654" mass="70255">MTRPNEVEWTHVGRRNGRLRHQPASHSREPPDVVVPNPEPSLTCADIRTAHGTLRREWRDSDACALLRQLLSDEADSLPAVSKAVCLGIGSFDPANGSWRARRTAHFQLEAFLSMVESLRTSGSSGPSITPIIQEPAFTPADQQFCEELGLQVAEGSGAFSAIDSETMVFGIHLYLRTWHDALGHRPAMVVGTSLETWTSVQMPPAPLETGLLEPFIYMDASAEESWIIPAGTGQYQIFGQSGDACISSGLSSRLDLRLNTSPVQLYPVRCHPTTMRSLTAAAALVLLAGLASVQGGSGKTRFAKTNGLHFEMDGVTQYYAGTNCYWCGFLTADGDVDHVMANMASAGLTLVRVWGFNDVTTKPAAGTVWYQYLSASGSQINTGADGLQRLDAVVAAAAKHGRKLIINFVNNWSDYGGMAAYAAAFGGTAAGWYTNAAAQAQYRAYIAAVVGRYKEQSAVFAWELANEPRCSGCDASVIYNWAKNTSAYVKSLDPDHLLTMGDEGFGPLDGGDGSYPYTTGAGGYVWQNNLAIETLDFGTLHLYPDTWSQPLTWGNLWISTHGAGCVNASKPCLLEEYGGGNSCPAENPWQKTALATKGIAGDMFWQYGDTLPSCNCKTAQDGNTVYVNGTNWDCMVTQHVAAIRAVAADAGGR</sequence>
<keyword evidence="8" id="KW-0326">Glycosidase</keyword>
<keyword evidence="6" id="KW-0732">Signal</keyword>
<feature type="domain" description="SRR1-like" evidence="12">
    <location>
        <begin position="68"/>
        <end position="201"/>
    </location>
</feature>
<evidence type="ECO:0000256" key="4">
    <source>
        <dbReference type="ARBA" id="ARBA00012706"/>
    </source>
</evidence>
<feature type="region of interest" description="Disordered" evidence="11">
    <location>
        <begin position="1"/>
        <end position="39"/>
    </location>
</feature>
<dbReference type="AlphaFoldDB" id="A0AAD9IBX0"/>
<evidence type="ECO:0000256" key="8">
    <source>
        <dbReference type="ARBA" id="ARBA00023295"/>
    </source>
</evidence>
<gene>
    <name evidence="14" type="ORF">P8C59_008676</name>
</gene>
<dbReference type="EC" id="3.2.1.78" evidence="4"/>
<feature type="domain" description="Glycoside hydrolase family 5" evidence="13">
    <location>
        <begin position="302"/>
        <end position="548"/>
    </location>
</feature>
<dbReference type="EMBL" id="JAQQPM010000008">
    <property type="protein sequence ID" value="KAK2074469.1"/>
    <property type="molecule type" value="Genomic_DNA"/>
</dbReference>
<dbReference type="SUPFAM" id="SSF51445">
    <property type="entry name" value="(Trans)glycosidases"/>
    <property type="match status" value="1"/>
</dbReference>
<comment type="catalytic activity">
    <reaction evidence="1">
        <text>Random hydrolysis of (1-&gt;4)-beta-D-mannosidic linkages in mannans, galactomannans and glucomannans.</text>
        <dbReference type="EC" id="3.2.1.78"/>
    </reaction>
</comment>
<evidence type="ECO:0000259" key="12">
    <source>
        <dbReference type="Pfam" id="PF07985"/>
    </source>
</evidence>
<evidence type="ECO:0000259" key="13">
    <source>
        <dbReference type="Pfam" id="PF26410"/>
    </source>
</evidence>
<name>A0AAD9IBX0_9PEZI</name>
<accession>A0AAD9IBX0</accession>
<dbReference type="InterPro" id="IPR001547">
    <property type="entry name" value="Glyco_hydro_5"/>
</dbReference>
<evidence type="ECO:0000256" key="11">
    <source>
        <dbReference type="SAM" id="MobiDB-lite"/>
    </source>
</evidence>
<organism evidence="14 15">
    <name type="scientific">Phyllachora maydis</name>
    <dbReference type="NCBI Taxonomy" id="1825666"/>
    <lineage>
        <taxon>Eukaryota</taxon>
        <taxon>Fungi</taxon>
        <taxon>Dikarya</taxon>
        <taxon>Ascomycota</taxon>
        <taxon>Pezizomycotina</taxon>
        <taxon>Sordariomycetes</taxon>
        <taxon>Sordariomycetidae</taxon>
        <taxon>Phyllachorales</taxon>
        <taxon>Phyllachoraceae</taxon>
        <taxon>Phyllachora</taxon>
    </lineage>
</organism>
<dbReference type="Pfam" id="PF26410">
    <property type="entry name" value="GH5_mannosidase"/>
    <property type="match status" value="1"/>
</dbReference>
<evidence type="ECO:0000256" key="6">
    <source>
        <dbReference type="ARBA" id="ARBA00022729"/>
    </source>
</evidence>
<evidence type="ECO:0000313" key="15">
    <source>
        <dbReference type="Proteomes" id="UP001217918"/>
    </source>
</evidence>
<protein>
    <recommendedName>
        <fullName evidence="9">Mannan endo-1,4-beta-mannosidase A</fullName>
        <ecNumber evidence="4">3.2.1.78</ecNumber>
    </recommendedName>
    <alternativeName>
        <fullName evidence="10">Endo-beta-1,4-mannanase A</fullName>
    </alternativeName>
</protein>
<proteinExistence type="inferred from homology"/>
<dbReference type="InterPro" id="IPR012942">
    <property type="entry name" value="SRR1-like"/>
</dbReference>
<dbReference type="InterPro" id="IPR045053">
    <property type="entry name" value="MAN-like"/>
</dbReference>
<reference evidence="14" key="1">
    <citation type="journal article" date="2023" name="Mol. Plant Microbe Interact.">
        <title>Elucidating the Obligate Nature and Biological Capacity of an Invasive Fungal Corn Pathogen.</title>
        <authorList>
            <person name="MacCready J.S."/>
            <person name="Roggenkamp E.M."/>
            <person name="Gdanetz K."/>
            <person name="Chilvers M.I."/>
        </authorList>
    </citation>
    <scope>NUCLEOTIDE SEQUENCE</scope>
    <source>
        <strain evidence="14">PM02</strain>
    </source>
</reference>